<dbReference type="GO" id="GO:0008270">
    <property type="term" value="F:zinc ion binding"/>
    <property type="evidence" value="ECO:0007669"/>
    <property type="project" value="UniProtKB-KW"/>
</dbReference>
<keyword evidence="4" id="KW-0813">Transport</keyword>
<keyword evidence="11" id="KW-0653">Protein transport</keyword>
<dbReference type="PROSITE" id="PS50089">
    <property type="entry name" value="ZF_RING_2"/>
    <property type="match status" value="1"/>
</dbReference>
<gene>
    <name evidence="18" type="ORF">A9F13_14g01023</name>
</gene>
<dbReference type="InterPro" id="IPR025654">
    <property type="entry name" value="PEX2/10"/>
</dbReference>
<evidence type="ECO:0000256" key="15">
    <source>
        <dbReference type="PROSITE-ProRule" id="PRU00175"/>
    </source>
</evidence>
<evidence type="ECO:0000256" key="9">
    <source>
        <dbReference type="ARBA" id="ARBA00022786"/>
    </source>
</evidence>
<keyword evidence="5" id="KW-0808">Transferase</keyword>
<evidence type="ECO:0000256" key="3">
    <source>
        <dbReference type="ARBA" id="ARBA00008704"/>
    </source>
</evidence>
<feature type="domain" description="RING-type" evidence="17">
    <location>
        <begin position="260"/>
        <end position="316"/>
    </location>
</feature>
<evidence type="ECO:0000256" key="1">
    <source>
        <dbReference type="ARBA" id="ARBA00004585"/>
    </source>
</evidence>
<reference evidence="18 19" key="1">
    <citation type="submission" date="2017-04" db="EMBL/GenBank/DDBJ databases">
        <title>Draft genome of the yeast Clavispora lusitaniae type strain CBS 6936.</title>
        <authorList>
            <person name="Durrens P."/>
            <person name="Klopp C."/>
            <person name="Biteau N."/>
            <person name="Fitton-Ouhabi V."/>
            <person name="Dementhon K."/>
            <person name="Accoceberry I."/>
            <person name="Sherman D.J."/>
            <person name="Noel T."/>
        </authorList>
    </citation>
    <scope>NUCLEOTIDE SEQUENCE [LARGE SCALE GENOMIC DNA]</scope>
    <source>
        <strain evidence="18 19">CBS 6936</strain>
    </source>
</reference>
<dbReference type="SMART" id="SM00184">
    <property type="entry name" value="RING"/>
    <property type="match status" value="1"/>
</dbReference>
<dbReference type="InterPro" id="IPR013083">
    <property type="entry name" value="Znf_RING/FYVE/PHD"/>
</dbReference>
<evidence type="ECO:0000256" key="12">
    <source>
        <dbReference type="ARBA" id="ARBA00022989"/>
    </source>
</evidence>
<evidence type="ECO:0000256" key="10">
    <source>
        <dbReference type="ARBA" id="ARBA00022833"/>
    </source>
</evidence>
<keyword evidence="10" id="KW-0862">Zinc</keyword>
<name>A0AA91PXE6_CLALS</name>
<dbReference type="GO" id="GO:0016874">
    <property type="term" value="F:ligase activity"/>
    <property type="evidence" value="ECO:0007669"/>
    <property type="project" value="UniProtKB-KW"/>
</dbReference>
<keyword evidence="9" id="KW-0833">Ubl conjugation pathway</keyword>
<dbReference type="Proteomes" id="UP000195602">
    <property type="component" value="Unassembled WGS sequence"/>
</dbReference>
<dbReference type="InterPro" id="IPR018957">
    <property type="entry name" value="Znf_C3HC4_RING-type"/>
</dbReference>
<proteinExistence type="inferred from homology"/>
<organism evidence="18 19">
    <name type="scientific">Clavispora lusitaniae</name>
    <name type="common">Candida lusitaniae</name>
    <dbReference type="NCBI Taxonomy" id="36911"/>
    <lineage>
        <taxon>Eukaryota</taxon>
        <taxon>Fungi</taxon>
        <taxon>Dikarya</taxon>
        <taxon>Ascomycota</taxon>
        <taxon>Saccharomycotina</taxon>
        <taxon>Pichiomycetes</taxon>
        <taxon>Metschnikowiaceae</taxon>
        <taxon>Clavispora</taxon>
    </lineage>
</organism>
<evidence type="ECO:0000259" key="17">
    <source>
        <dbReference type="PROSITE" id="PS50089"/>
    </source>
</evidence>
<dbReference type="GO" id="GO:0016740">
    <property type="term" value="F:transferase activity"/>
    <property type="evidence" value="ECO:0007669"/>
    <property type="project" value="UniProtKB-KW"/>
</dbReference>
<keyword evidence="7" id="KW-0479">Metal-binding</keyword>
<comment type="pathway">
    <text evidence="2">Protein modification; protein ubiquitination.</text>
</comment>
<evidence type="ECO:0000256" key="14">
    <source>
        <dbReference type="ARBA" id="ARBA00023140"/>
    </source>
</evidence>
<dbReference type="InterPro" id="IPR006845">
    <property type="entry name" value="Pex_N"/>
</dbReference>
<feature type="region of interest" description="Disordered" evidence="16">
    <location>
        <begin position="344"/>
        <end position="410"/>
    </location>
</feature>
<comment type="similarity">
    <text evidence="3">Belongs to the pex2/pex10/pex12 family.</text>
</comment>
<keyword evidence="13" id="KW-0472">Membrane</keyword>
<dbReference type="SUPFAM" id="SSF57850">
    <property type="entry name" value="RING/U-box"/>
    <property type="match status" value="1"/>
</dbReference>
<evidence type="ECO:0000313" key="18">
    <source>
        <dbReference type="EMBL" id="OVF07267.1"/>
    </source>
</evidence>
<dbReference type="Pfam" id="PF00097">
    <property type="entry name" value="zf-C3HC4"/>
    <property type="match status" value="1"/>
</dbReference>
<comment type="subcellular location">
    <subcellularLocation>
        <location evidence="1">Peroxisome membrane</location>
        <topology evidence="1">Multi-pass membrane protein</topology>
    </subcellularLocation>
</comment>
<keyword evidence="8 15" id="KW-0863">Zinc-finger</keyword>
<dbReference type="GO" id="GO:0016567">
    <property type="term" value="P:protein ubiquitination"/>
    <property type="evidence" value="ECO:0007669"/>
    <property type="project" value="UniProtKB-ARBA"/>
</dbReference>
<evidence type="ECO:0000256" key="8">
    <source>
        <dbReference type="ARBA" id="ARBA00022771"/>
    </source>
</evidence>
<keyword evidence="6" id="KW-0812">Transmembrane</keyword>
<dbReference type="GO" id="GO:0016562">
    <property type="term" value="P:protein import into peroxisome matrix, receptor recycling"/>
    <property type="evidence" value="ECO:0007669"/>
    <property type="project" value="UniProtKB-ARBA"/>
</dbReference>
<evidence type="ECO:0000256" key="4">
    <source>
        <dbReference type="ARBA" id="ARBA00022448"/>
    </source>
</evidence>
<dbReference type="AlphaFoldDB" id="A0AA91PXE6"/>
<comment type="caution">
    <text evidence="18">The sequence shown here is derived from an EMBL/GenBank/DDBJ whole genome shotgun (WGS) entry which is preliminary data.</text>
</comment>
<evidence type="ECO:0000256" key="2">
    <source>
        <dbReference type="ARBA" id="ARBA00004906"/>
    </source>
</evidence>
<evidence type="ECO:0000256" key="16">
    <source>
        <dbReference type="SAM" id="MobiDB-lite"/>
    </source>
</evidence>
<sequence>MHPLYPSPRVSQLDAHILDGELFGLLKQQLAEAFQPLSGKAWSYSQQPELWSLLLKLLLFKLTVAKSGSSYGLKLQNLKLTNSQTGKVIGKRTKLLFLGIIFGEYFFQKIQSFLYATETESFVNARTLWEKIKTSVVSRRANLLKFVDSTVKLMKLANFVAFIVYGRFPTLLYRVLGVIPTPIVADLLKFNGDNVNFEFQNRQLVWNVMTEFLVFILPLLQLNKVKKAFKRLVASTTNKRDSSALVNLKSKYSELPESQCAICCEEREATGTKVASTEVTNPFVTNCGHIFCYICIATRFNYIENDVEGAELCPRCFTKLTSFEQYGNNEYDVDTSAIVVSYESDNENDSSDVATDEKQLEDANQNPSPASEADDTEDFSDEEDLEEDSIDEDEDEDDYDDDDVGDDLNE</sequence>
<evidence type="ECO:0000313" key="19">
    <source>
        <dbReference type="Proteomes" id="UP000195602"/>
    </source>
</evidence>
<dbReference type="PANTHER" id="PTHR23350">
    <property type="entry name" value="PEROXISOME ASSEMBLY PROTEIN 10"/>
    <property type="match status" value="1"/>
</dbReference>
<keyword evidence="14" id="KW-0576">Peroxisome</keyword>
<evidence type="ECO:0000256" key="13">
    <source>
        <dbReference type="ARBA" id="ARBA00023136"/>
    </source>
</evidence>
<dbReference type="InterPro" id="IPR001841">
    <property type="entry name" value="Znf_RING"/>
</dbReference>
<evidence type="ECO:0000256" key="7">
    <source>
        <dbReference type="ARBA" id="ARBA00022723"/>
    </source>
</evidence>
<dbReference type="GO" id="GO:0005778">
    <property type="term" value="C:peroxisomal membrane"/>
    <property type="evidence" value="ECO:0007669"/>
    <property type="project" value="UniProtKB-SubCell"/>
</dbReference>
<evidence type="ECO:0000256" key="5">
    <source>
        <dbReference type="ARBA" id="ARBA00022679"/>
    </source>
</evidence>
<dbReference type="KEGG" id="clus:A9F13_14g01023"/>
<keyword evidence="12" id="KW-1133">Transmembrane helix</keyword>
<dbReference type="PANTHER" id="PTHR23350:SF4">
    <property type="entry name" value="PEROXISOME BIOGENESIS FACTOR 2"/>
    <property type="match status" value="1"/>
</dbReference>
<protein>
    <submittedName>
        <fullName evidence="18">Ubiquitin-protein ligase peroxin</fullName>
    </submittedName>
</protein>
<evidence type="ECO:0000256" key="6">
    <source>
        <dbReference type="ARBA" id="ARBA00022692"/>
    </source>
</evidence>
<accession>A0AA91PXE6</accession>
<dbReference type="EMBL" id="LYUB02000014">
    <property type="protein sequence ID" value="OVF07267.1"/>
    <property type="molecule type" value="Genomic_DNA"/>
</dbReference>
<dbReference type="PROSITE" id="PS00518">
    <property type="entry name" value="ZF_RING_1"/>
    <property type="match status" value="1"/>
</dbReference>
<dbReference type="Pfam" id="PF04757">
    <property type="entry name" value="Pex2_Pex12"/>
    <property type="match status" value="1"/>
</dbReference>
<dbReference type="Gene3D" id="3.30.40.10">
    <property type="entry name" value="Zinc/RING finger domain, C3HC4 (zinc finger)"/>
    <property type="match status" value="1"/>
</dbReference>
<dbReference type="InterPro" id="IPR017907">
    <property type="entry name" value="Znf_RING_CS"/>
</dbReference>
<feature type="compositionally biased region" description="Acidic residues" evidence="16">
    <location>
        <begin position="372"/>
        <end position="410"/>
    </location>
</feature>
<evidence type="ECO:0000256" key="11">
    <source>
        <dbReference type="ARBA" id="ARBA00022927"/>
    </source>
</evidence>
<keyword evidence="18" id="KW-0436">Ligase</keyword>